<keyword evidence="4 7" id="KW-0812">Transmembrane</keyword>
<keyword evidence="6 7" id="KW-0472">Membrane</keyword>
<dbReference type="SUPFAM" id="SSF161098">
    <property type="entry name" value="MetI-like"/>
    <property type="match status" value="1"/>
</dbReference>
<dbReference type="Gene3D" id="1.10.3720.10">
    <property type="entry name" value="MetI-like"/>
    <property type="match status" value="1"/>
</dbReference>
<proteinExistence type="inferred from homology"/>
<dbReference type="EMBL" id="PVUE01000013">
    <property type="protein sequence ID" value="PRZ40856.1"/>
    <property type="molecule type" value="Genomic_DNA"/>
</dbReference>
<name>A0A2T0ZWY0_9ACTN</name>
<dbReference type="PROSITE" id="PS50928">
    <property type="entry name" value="ABC_TM1"/>
    <property type="match status" value="1"/>
</dbReference>
<dbReference type="GO" id="GO:0005886">
    <property type="term" value="C:plasma membrane"/>
    <property type="evidence" value="ECO:0007669"/>
    <property type="project" value="UniProtKB-SubCell"/>
</dbReference>
<feature type="domain" description="ABC transmembrane type-1" evidence="8">
    <location>
        <begin position="82"/>
        <end position="266"/>
    </location>
</feature>
<reference evidence="9 10" key="1">
    <citation type="submission" date="2018-03" db="EMBL/GenBank/DDBJ databases">
        <title>Genomic Encyclopedia of Archaeal and Bacterial Type Strains, Phase II (KMG-II): from individual species to whole genera.</title>
        <authorList>
            <person name="Goeker M."/>
        </authorList>
    </citation>
    <scope>NUCLEOTIDE SEQUENCE [LARGE SCALE GENOMIC DNA]</scope>
    <source>
        <strain evidence="9 10">DSM 100065</strain>
    </source>
</reference>
<dbReference type="InterPro" id="IPR000515">
    <property type="entry name" value="MetI-like"/>
</dbReference>
<feature type="transmembrane region" description="Helical" evidence="7">
    <location>
        <begin position="148"/>
        <end position="168"/>
    </location>
</feature>
<evidence type="ECO:0000256" key="6">
    <source>
        <dbReference type="ARBA" id="ARBA00023136"/>
    </source>
</evidence>
<comment type="caution">
    <text evidence="9">The sequence shown here is derived from an EMBL/GenBank/DDBJ whole genome shotgun (WGS) entry which is preliminary data.</text>
</comment>
<evidence type="ECO:0000256" key="4">
    <source>
        <dbReference type="ARBA" id="ARBA00022692"/>
    </source>
</evidence>
<keyword evidence="10" id="KW-1185">Reference proteome</keyword>
<dbReference type="PANTHER" id="PTHR30151:SF20">
    <property type="entry name" value="ABC TRANSPORTER PERMEASE PROTEIN HI_0355-RELATED"/>
    <property type="match status" value="1"/>
</dbReference>
<evidence type="ECO:0000313" key="10">
    <source>
        <dbReference type="Proteomes" id="UP000237752"/>
    </source>
</evidence>
<dbReference type="GO" id="GO:0055085">
    <property type="term" value="P:transmembrane transport"/>
    <property type="evidence" value="ECO:0007669"/>
    <property type="project" value="InterPro"/>
</dbReference>
<organism evidence="9 10">
    <name type="scientific">Antricoccus suffuscus</name>
    <dbReference type="NCBI Taxonomy" id="1629062"/>
    <lineage>
        <taxon>Bacteria</taxon>
        <taxon>Bacillati</taxon>
        <taxon>Actinomycetota</taxon>
        <taxon>Actinomycetes</taxon>
        <taxon>Geodermatophilales</taxon>
        <taxon>Antricoccaceae</taxon>
        <taxon>Antricoccus</taxon>
    </lineage>
</organism>
<feature type="transmembrane region" description="Helical" evidence="7">
    <location>
        <begin position="117"/>
        <end position="142"/>
    </location>
</feature>
<accession>A0A2T0ZWY0</accession>
<comment type="subcellular location">
    <subcellularLocation>
        <location evidence="1 7">Cell membrane</location>
        <topology evidence="1 7">Multi-pass membrane protein</topology>
    </subcellularLocation>
</comment>
<evidence type="ECO:0000313" key="9">
    <source>
        <dbReference type="EMBL" id="PRZ40856.1"/>
    </source>
</evidence>
<feature type="transmembrane region" description="Helical" evidence="7">
    <location>
        <begin position="28"/>
        <end position="48"/>
    </location>
</feature>
<dbReference type="InterPro" id="IPR035906">
    <property type="entry name" value="MetI-like_sf"/>
</dbReference>
<evidence type="ECO:0000256" key="1">
    <source>
        <dbReference type="ARBA" id="ARBA00004651"/>
    </source>
</evidence>
<keyword evidence="5 7" id="KW-1133">Transmembrane helix</keyword>
<evidence type="ECO:0000256" key="2">
    <source>
        <dbReference type="ARBA" id="ARBA00022448"/>
    </source>
</evidence>
<evidence type="ECO:0000259" key="8">
    <source>
        <dbReference type="PROSITE" id="PS50928"/>
    </source>
</evidence>
<evidence type="ECO:0000256" key="5">
    <source>
        <dbReference type="ARBA" id="ARBA00022989"/>
    </source>
</evidence>
<sequence length="280" mass="30092">MTTPDRTEEEYATIAAAQRRTARRHSRIRNLSMQVGVLVVVIGVWIVAAQNEWVTPLLLPKFSAVLDAFEAGLIQGQWWPHIGITMQETALGFVIGVALGLIVGALFAFVKPLHTAFYPYVIALMSFPKIAIAPLLIVAFGYDLTPKVIIATMLAFFPVMTSATAGLGEVNPDELNLMKAMGASKLDELRYLRIPNAMSYVFPSLDVALIGALLGAVAAELIGAQGGLGYVLSQGQAYGDVAGMYGVLILLAILGALMHTVITLVRRLLPMSVVPKSENK</sequence>
<feature type="transmembrane region" description="Helical" evidence="7">
    <location>
        <begin position="90"/>
        <end position="110"/>
    </location>
</feature>
<dbReference type="Pfam" id="PF00528">
    <property type="entry name" value="BPD_transp_1"/>
    <property type="match status" value="1"/>
</dbReference>
<dbReference type="AlphaFoldDB" id="A0A2T0ZWY0"/>
<evidence type="ECO:0000256" key="7">
    <source>
        <dbReference type="RuleBase" id="RU363032"/>
    </source>
</evidence>
<feature type="transmembrane region" description="Helical" evidence="7">
    <location>
        <begin position="242"/>
        <end position="265"/>
    </location>
</feature>
<evidence type="ECO:0000256" key="3">
    <source>
        <dbReference type="ARBA" id="ARBA00022475"/>
    </source>
</evidence>
<dbReference type="Proteomes" id="UP000237752">
    <property type="component" value="Unassembled WGS sequence"/>
</dbReference>
<dbReference type="PANTHER" id="PTHR30151">
    <property type="entry name" value="ALKANE SULFONATE ABC TRANSPORTER-RELATED, MEMBRANE SUBUNIT"/>
    <property type="match status" value="1"/>
</dbReference>
<comment type="similarity">
    <text evidence="7">Belongs to the binding-protein-dependent transport system permease family.</text>
</comment>
<gene>
    <name evidence="9" type="ORF">CLV47_11321</name>
</gene>
<keyword evidence="2 7" id="KW-0813">Transport</keyword>
<dbReference type="CDD" id="cd06261">
    <property type="entry name" value="TM_PBP2"/>
    <property type="match status" value="1"/>
</dbReference>
<protein>
    <submittedName>
        <fullName evidence="9">NitT/TauT family transport system permease protein</fullName>
    </submittedName>
</protein>
<feature type="transmembrane region" description="Helical" evidence="7">
    <location>
        <begin position="200"/>
        <end position="222"/>
    </location>
</feature>
<keyword evidence="3" id="KW-1003">Cell membrane</keyword>